<dbReference type="Proteomes" id="UP000838878">
    <property type="component" value="Chromosome 7"/>
</dbReference>
<keyword evidence="1" id="KW-0812">Transmembrane</keyword>
<keyword evidence="3" id="KW-1185">Reference proteome</keyword>
<dbReference type="EMBL" id="OV170227">
    <property type="protein sequence ID" value="CAH0728069.1"/>
    <property type="molecule type" value="Genomic_DNA"/>
</dbReference>
<accession>A0A8J9YEQ3</accession>
<keyword evidence="1" id="KW-0472">Membrane</keyword>
<evidence type="ECO:0000313" key="3">
    <source>
        <dbReference type="Proteomes" id="UP000838878"/>
    </source>
</evidence>
<feature type="transmembrane region" description="Helical" evidence="1">
    <location>
        <begin position="39"/>
        <end position="60"/>
    </location>
</feature>
<keyword evidence="1" id="KW-1133">Transmembrane helix</keyword>
<protein>
    <submittedName>
        <fullName evidence="2">Uncharacterized protein</fullName>
    </submittedName>
</protein>
<organism evidence="2 3">
    <name type="scientific">Brenthis ino</name>
    <name type="common">lesser marbled fritillary</name>
    <dbReference type="NCBI Taxonomy" id="405034"/>
    <lineage>
        <taxon>Eukaryota</taxon>
        <taxon>Metazoa</taxon>
        <taxon>Ecdysozoa</taxon>
        <taxon>Arthropoda</taxon>
        <taxon>Hexapoda</taxon>
        <taxon>Insecta</taxon>
        <taxon>Pterygota</taxon>
        <taxon>Neoptera</taxon>
        <taxon>Endopterygota</taxon>
        <taxon>Lepidoptera</taxon>
        <taxon>Glossata</taxon>
        <taxon>Ditrysia</taxon>
        <taxon>Papilionoidea</taxon>
        <taxon>Nymphalidae</taxon>
        <taxon>Heliconiinae</taxon>
        <taxon>Argynnini</taxon>
        <taxon>Brenthis</taxon>
    </lineage>
</organism>
<sequence length="129" mass="14688">MEVNNTEGSPLMRVRTRQSYKMLVSRLYGQCHIDSGLDMASTVVLLFTAYLLAVALCAPAQEQKELLNEKEDLQTAASHWGGYGYGGYGHFGHYYPFYGGYGYGWGYPGYGHYYGSYPYGFYGHHGYWW</sequence>
<evidence type="ECO:0000256" key="1">
    <source>
        <dbReference type="SAM" id="Phobius"/>
    </source>
</evidence>
<feature type="non-terminal residue" evidence="2">
    <location>
        <position position="129"/>
    </location>
</feature>
<dbReference type="AlphaFoldDB" id="A0A8J9YEQ3"/>
<evidence type="ECO:0000313" key="2">
    <source>
        <dbReference type="EMBL" id="CAH0728069.1"/>
    </source>
</evidence>
<reference evidence="2" key="1">
    <citation type="submission" date="2021-12" db="EMBL/GenBank/DDBJ databases">
        <authorList>
            <person name="Martin H S."/>
        </authorList>
    </citation>
    <scope>NUCLEOTIDE SEQUENCE</scope>
</reference>
<gene>
    <name evidence="2" type="ORF">BINO364_LOCUS13332</name>
</gene>
<proteinExistence type="predicted"/>
<dbReference type="OrthoDB" id="6931095at2759"/>
<name>A0A8J9YEQ3_9NEOP</name>